<dbReference type="EMBL" id="CP121472">
    <property type="protein sequence ID" value="WPL19909.1"/>
    <property type="molecule type" value="Genomic_DNA"/>
</dbReference>
<name>A0ABZ0SIF3_9GAMM</name>
<dbReference type="EMBL" id="CP121472">
    <property type="protein sequence ID" value="WPL19888.1"/>
    <property type="molecule type" value="Genomic_DNA"/>
</dbReference>
<reference evidence="1 3" key="1">
    <citation type="journal article" date="2023" name="Microorganisms">
        <title>Thiorhodovibrio frisius and Trv. litoralis spp. nov., Two Novel Members from a Clade of Fastidious Purple Sulfur Bacteria That Exhibit Unique Red-Shifted Light-Harvesting Capabilities.</title>
        <authorList>
            <person name="Methner A."/>
            <person name="Kuzyk S.B."/>
            <person name="Petersen J."/>
            <person name="Bauer S."/>
            <person name="Brinkmann H."/>
            <person name="Sichau K."/>
            <person name="Wanner G."/>
            <person name="Wolf J."/>
            <person name="Neumann-Schaal M."/>
            <person name="Henke P."/>
            <person name="Tank M."/>
            <person name="Sproer C."/>
            <person name="Bunk B."/>
            <person name="Overmann J."/>
        </authorList>
    </citation>
    <scope>NUCLEOTIDE SEQUENCE [LARGE SCALE GENOMIC DNA]</scope>
    <source>
        <strain evidence="1 3">DSM 6702</strain>
    </source>
</reference>
<evidence type="ECO:0008006" key="4">
    <source>
        <dbReference type="Google" id="ProtNLM"/>
    </source>
</evidence>
<keyword evidence="3" id="KW-1185">Reference proteome</keyword>
<gene>
    <name evidence="1" type="ORF">Thiowin_05035</name>
    <name evidence="2" type="ORF">Thiowin_05062</name>
</gene>
<accession>A0ABZ0SIF3</accession>
<sequence>MLDKAPTTWRQAGRDITPENLAYIRTFAERFPGLSRTELTATLCEHLDWLTPAGRPKFQACSKLLARLEAAGELRRPALDERFSHPGPHARAAAVARAPRQRPSVVSSLSALAPVHLRLVSDRADEHRFNDALAQCHPLGYKKPFGYWARYLIESSEHWLGCVLLSGAAKALTARDRWIGWSERQRLANLPWVVNNSRFLIFPGVEVPHLASHVLGQLARQIGEDWHACWGYRPLLLETFVDPERFRGSCYRAAGWTLLGHTSGRGLVRPGKTYHTRPKLMFAKPLQAEFRTLLCSHQLRGQSAP</sequence>
<dbReference type="Pfam" id="PF14236">
    <property type="entry name" value="DruA"/>
    <property type="match status" value="1"/>
</dbReference>
<organism evidence="1 3">
    <name type="scientific">Thiorhodovibrio winogradskyi</name>
    <dbReference type="NCBI Taxonomy" id="77007"/>
    <lineage>
        <taxon>Bacteria</taxon>
        <taxon>Pseudomonadati</taxon>
        <taxon>Pseudomonadota</taxon>
        <taxon>Gammaproteobacteria</taxon>
        <taxon>Chromatiales</taxon>
        <taxon>Chromatiaceae</taxon>
        <taxon>Thiorhodovibrio</taxon>
    </lineage>
</organism>
<protein>
    <recommendedName>
        <fullName evidence="4">DUF4338 domain-containing protein</fullName>
    </recommendedName>
</protein>
<dbReference type="RefSeq" id="WP_328985640.1">
    <property type="nucleotide sequence ID" value="NZ_CP121472.1"/>
</dbReference>
<dbReference type="Proteomes" id="UP001432180">
    <property type="component" value="Chromosome"/>
</dbReference>
<evidence type="ECO:0000313" key="2">
    <source>
        <dbReference type="EMBL" id="WPL19909.1"/>
    </source>
</evidence>
<dbReference type="InterPro" id="IPR025639">
    <property type="entry name" value="DruA"/>
</dbReference>
<evidence type="ECO:0000313" key="3">
    <source>
        <dbReference type="Proteomes" id="UP001432180"/>
    </source>
</evidence>
<proteinExistence type="predicted"/>
<evidence type="ECO:0000313" key="1">
    <source>
        <dbReference type="EMBL" id="WPL19888.1"/>
    </source>
</evidence>